<dbReference type="InterPro" id="IPR036869">
    <property type="entry name" value="J_dom_sf"/>
</dbReference>
<sequence length="236" mass="26776">MSVVSAAFTTLSDPDKRAHYDRFGSADGNAGASRATNMNFRRGPEGAQFFEGEVTPEELFNMFFGGGMHSGNPFHTTSTHTFRMPRRRQGQGYYTRNGADAGEDKQTILLSNVIGTFLSADSGAKYYPDFSFTPSKKLNTKRTTNRNNIKYYVNFNQFAKNKRSNLSKFDLKSFEKHVEGNYINILNTECQNQRIRKNGMINDAYGFLGLFVDEDKLKMAKEMSLPACDELSRLYY</sequence>
<evidence type="ECO:0000256" key="2">
    <source>
        <dbReference type="ARBA" id="ARBA00022692"/>
    </source>
</evidence>
<dbReference type="AlphaFoldDB" id="A0A1R1PPH0"/>
<keyword evidence="7" id="KW-1185">Reference proteome</keyword>
<evidence type="ECO:0000259" key="5">
    <source>
        <dbReference type="Pfam" id="PF09320"/>
    </source>
</evidence>
<feature type="domain" description="DUF1977" evidence="5">
    <location>
        <begin position="126"/>
        <end position="231"/>
    </location>
</feature>
<accession>A0A1R1PPH0</accession>
<dbReference type="Proteomes" id="UP000188320">
    <property type="component" value="Unassembled WGS sequence"/>
</dbReference>
<evidence type="ECO:0000256" key="3">
    <source>
        <dbReference type="ARBA" id="ARBA00022989"/>
    </source>
</evidence>
<dbReference type="Gene3D" id="1.10.287.110">
    <property type="entry name" value="DnaJ domain"/>
    <property type="match status" value="1"/>
</dbReference>
<name>A0A1R1PPH0_ZANCU</name>
<dbReference type="PANTHER" id="PTHR43908:SF3">
    <property type="entry name" value="AT29763P-RELATED"/>
    <property type="match status" value="1"/>
</dbReference>
<evidence type="ECO:0000256" key="4">
    <source>
        <dbReference type="ARBA" id="ARBA00023136"/>
    </source>
</evidence>
<dbReference type="SUPFAM" id="SSF46565">
    <property type="entry name" value="Chaperone J-domain"/>
    <property type="match status" value="1"/>
</dbReference>
<dbReference type="Pfam" id="PF09320">
    <property type="entry name" value="DUF1977"/>
    <property type="match status" value="1"/>
</dbReference>
<reference evidence="7" key="1">
    <citation type="submission" date="2017-01" db="EMBL/GenBank/DDBJ databases">
        <authorList>
            <person name="Wang Y."/>
            <person name="White M."/>
            <person name="Kvist S."/>
            <person name="Moncalvo J.-M."/>
        </authorList>
    </citation>
    <scope>NUCLEOTIDE SEQUENCE [LARGE SCALE GENOMIC DNA]</scope>
    <source>
        <strain evidence="7">COL-18-3</strain>
    </source>
</reference>
<keyword evidence="3" id="KW-1133">Transmembrane helix</keyword>
<dbReference type="GO" id="GO:0071218">
    <property type="term" value="P:cellular response to misfolded protein"/>
    <property type="evidence" value="ECO:0007669"/>
    <property type="project" value="TreeGrafter"/>
</dbReference>
<dbReference type="InterPro" id="IPR015399">
    <property type="entry name" value="DUF1977_DnaJ-like"/>
</dbReference>
<dbReference type="OrthoDB" id="1507364at2759"/>
<dbReference type="GO" id="GO:0030544">
    <property type="term" value="F:Hsp70 protein binding"/>
    <property type="evidence" value="ECO:0007669"/>
    <property type="project" value="TreeGrafter"/>
</dbReference>
<keyword evidence="2" id="KW-0812">Transmembrane</keyword>
<protein>
    <submittedName>
        <fullName evidence="6">DnaJ-like protein</fullName>
    </submittedName>
</protein>
<gene>
    <name evidence="6" type="ORF">AX774_g3633</name>
</gene>
<dbReference type="PANTHER" id="PTHR43908">
    <property type="entry name" value="AT29763P-RELATED"/>
    <property type="match status" value="1"/>
</dbReference>
<dbReference type="EMBL" id="LSSK01000571">
    <property type="protein sequence ID" value="OMH82875.1"/>
    <property type="molecule type" value="Genomic_DNA"/>
</dbReference>
<keyword evidence="4" id="KW-0472">Membrane</keyword>
<comment type="caution">
    <text evidence="6">The sequence shown here is derived from an EMBL/GenBank/DDBJ whole genome shotgun (WGS) entry which is preliminary data.</text>
</comment>
<organism evidence="6 7">
    <name type="scientific">Zancudomyces culisetae</name>
    <name type="common">Gut fungus</name>
    <name type="synonym">Smittium culisetae</name>
    <dbReference type="NCBI Taxonomy" id="1213189"/>
    <lineage>
        <taxon>Eukaryota</taxon>
        <taxon>Fungi</taxon>
        <taxon>Fungi incertae sedis</taxon>
        <taxon>Zoopagomycota</taxon>
        <taxon>Kickxellomycotina</taxon>
        <taxon>Harpellomycetes</taxon>
        <taxon>Harpellales</taxon>
        <taxon>Legeriomycetaceae</taxon>
        <taxon>Zancudomyces</taxon>
    </lineage>
</organism>
<comment type="subcellular location">
    <subcellularLocation>
        <location evidence="1">Membrane</location>
        <topology evidence="1">Single-pass membrane protein</topology>
    </subcellularLocation>
</comment>
<evidence type="ECO:0000313" key="7">
    <source>
        <dbReference type="Proteomes" id="UP000188320"/>
    </source>
</evidence>
<dbReference type="GO" id="GO:0005789">
    <property type="term" value="C:endoplasmic reticulum membrane"/>
    <property type="evidence" value="ECO:0007669"/>
    <property type="project" value="TreeGrafter"/>
</dbReference>
<evidence type="ECO:0000256" key="1">
    <source>
        <dbReference type="ARBA" id="ARBA00004167"/>
    </source>
</evidence>
<evidence type="ECO:0000313" key="6">
    <source>
        <dbReference type="EMBL" id="OMH82875.1"/>
    </source>
</evidence>
<proteinExistence type="predicted"/>
<dbReference type="InterPro" id="IPR051100">
    <property type="entry name" value="DnaJ_subfamily_B/C"/>
</dbReference>